<dbReference type="EMBL" id="FQUT01000002">
    <property type="protein sequence ID" value="SHE89701.1"/>
    <property type="molecule type" value="Genomic_DNA"/>
</dbReference>
<dbReference type="Proteomes" id="UP000184518">
    <property type="component" value="Unassembled WGS sequence"/>
</dbReference>
<evidence type="ECO:0000313" key="2">
    <source>
        <dbReference type="Proteomes" id="UP000184518"/>
    </source>
</evidence>
<gene>
    <name evidence="1" type="ORF">SAMN05443633_102257</name>
</gene>
<keyword evidence="2" id="KW-1185">Reference proteome</keyword>
<dbReference type="RefSeq" id="WP_178362429.1">
    <property type="nucleotide sequence ID" value="NZ_FQUT01000002.1"/>
</dbReference>
<dbReference type="STRING" id="1416778.SAMN05443633_102257"/>
<name>A0A1M4X8E9_9FLAO</name>
<protein>
    <submittedName>
        <fullName evidence="1">Uncharacterized protein</fullName>
    </submittedName>
</protein>
<evidence type="ECO:0000313" key="1">
    <source>
        <dbReference type="EMBL" id="SHE89701.1"/>
    </source>
</evidence>
<dbReference type="AlphaFoldDB" id="A0A1M4X8E9"/>
<accession>A0A1M4X8E9</accession>
<reference evidence="2" key="1">
    <citation type="submission" date="2016-11" db="EMBL/GenBank/DDBJ databases">
        <authorList>
            <person name="Varghese N."/>
            <person name="Submissions S."/>
        </authorList>
    </citation>
    <scope>NUCLEOTIDE SEQUENCE [LARGE SCALE GENOMIC DNA]</scope>
    <source>
        <strain evidence="2">DSM 27619</strain>
    </source>
</reference>
<proteinExistence type="predicted"/>
<organism evidence="1 2">
    <name type="scientific">Chryseobacterium arachidis</name>
    <dbReference type="NCBI Taxonomy" id="1416778"/>
    <lineage>
        <taxon>Bacteria</taxon>
        <taxon>Pseudomonadati</taxon>
        <taxon>Bacteroidota</taxon>
        <taxon>Flavobacteriia</taxon>
        <taxon>Flavobacteriales</taxon>
        <taxon>Weeksellaceae</taxon>
        <taxon>Chryseobacterium group</taxon>
        <taxon>Chryseobacterium</taxon>
    </lineage>
</organism>
<sequence length="49" mass="5624">MTIAENALVSYGTKSLNYKVKAIFDKETACESYLKNWEYLSLFISNPTQ</sequence>